<dbReference type="EC" id="5.4.99.1" evidence="4"/>
<dbReference type="GO" id="GO:0031419">
    <property type="term" value="F:cobalamin binding"/>
    <property type="evidence" value="ECO:0007669"/>
    <property type="project" value="UniProtKB-KW"/>
</dbReference>
<evidence type="ECO:0000256" key="3">
    <source>
        <dbReference type="ARBA" id="ARBA00023285"/>
    </source>
</evidence>
<dbReference type="GO" id="GO:0050097">
    <property type="term" value="F:methylaspartate mutase activity"/>
    <property type="evidence" value="ECO:0007669"/>
    <property type="project" value="UniProtKB-EC"/>
</dbReference>
<dbReference type="Gene3D" id="3.90.970.10">
    <property type="match status" value="1"/>
</dbReference>
<dbReference type="EMBL" id="JACHMO010000001">
    <property type="protein sequence ID" value="MBB5803131.1"/>
    <property type="molecule type" value="Genomic_DNA"/>
</dbReference>
<dbReference type="Proteomes" id="UP000552097">
    <property type="component" value="Unassembled WGS sequence"/>
</dbReference>
<dbReference type="Gene3D" id="3.20.20.240">
    <property type="entry name" value="Methylmalonyl-CoA mutase"/>
    <property type="match status" value="1"/>
</dbReference>
<evidence type="ECO:0000256" key="1">
    <source>
        <dbReference type="ARBA" id="ARBA00022628"/>
    </source>
</evidence>
<dbReference type="GO" id="GO:0019670">
    <property type="term" value="P:anaerobic L-glutamate catabolic process"/>
    <property type="evidence" value="ECO:0007669"/>
    <property type="project" value="InterPro"/>
</dbReference>
<evidence type="ECO:0000256" key="2">
    <source>
        <dbReference type="ARBA" id="ARBA00023235"/>
    </source>
</evidence>
<dbReference type="AlphaFoldDB" id="A0A7W9HJB7"/>
<accession>A0A7W9HJB7</accession>
<dbReference type="InterPro" id="IPR014714">
    <property type="entry name" value="Glu_mut_E_C_dom_sf"/>
</dbReference>
<dbReference type="SUPFAM" id="SSF51703">
    <property type="entry name" value="Cobalamin (vitamin B12)-dependent enzymes"/>
    <property type="match status" value="1"/>
</dbReference>
<name>A0A7W9HJB7_9PSEU</name>
<keyword evidence="2 4" id="KW-0413">Isomerase</keyword>
<evidence type="ECO:0000313" key="4">
    <source>
        <dbReference type="EMBL" id="MBB5803131.1"/>
    </source>
</evidence>
<proteinExistence type="predicted"/>
<reference evidence="4 5" key="1">
    <citation type="submission" date="2020-08" db="EMBL/GenBank/DDBJ databases">
        <title>Sequencing the genomes of 1000 actinobacteria strains.</title>
        <authorList>
            <person name="Klenk H.-P."/>
        </authorList>
    </citation>
    <scope>NUCLEOTIDE SEQUENCE [LARGE SCALE GENOMIC DNA]</scope>
    <source>
        <strain evidence="4 5">DSM 45486</strain>
    </source>
</reference>
<evidence type="ECO:0000313" key="5">
    <source>
        <dbReference type="Proteomes" id="UP000552097"/>
    </source>
</evidence>
<organism evidence="4 5">
    <name type="scientific">Saccharothrix ecbatanensis</name>
    <dbReference type="NCBI Taxonomy" id="1105145"/>
    <lineage>
        <taxon>Bacteria</taxon>
        <taxon>Bacillati</taxon>
        <taxon>Actinomycetota</taxon>
        <taxon>Actinomycetes</taxon>
        <taxon>Pseudonocardiales</taxon>
        <taxon>Pseudonocardiaceae</taxon>
        <taxon>Saccharothrix</taxon>
    </lineage>
</organism>
<keyword evidence="3" id="KW-0170">Cobalt</keyword>
<sequence length="394" mass="42174">MVALLRELHEGAEPDVLSVTIDAHTRLSRFAEAERALHEDPSRLNGYPLVAHGWRRGRELNESVPVPLEVRHGSPDPRQLFVVAIASGITSFEGGGIAYNLPYVKDVPLTASLRAWQEVDQACGLLARHGVIVERELFGTLTAVLMPPALSLAVCVLEAVRAAQAGVRCLTMAYPQGGHAVQDVAALTSIPVLAARYLPDHVEVYPVLHQFMGPFPADPAVADALILYGGLVARWGGATKVVVKTNQEAHGIPDAAANIRGMRTTRVALSHLMDGFGVDDTAVRQEREWILGEVAELVDPLLAAPDLTEAITTAFRSGRLDVPFSASVHAHSAVLPVRDPAGAIRIGRFGSLSLSEQTRKRHRALIGAGEPGDDRATSIAAVTADIQRFSAYAP</sequence>
<keyword evidence="5" id="KW-1185">Reference proteome</keyword>
<keyword evidence="1" id="KW-0846">Cobalamin</keyword>
<dbReference type="InterPro" id="IPR006396">
    <property type="entry name" value="Glu_mut_E"/>
</dbReference>
<gene>
    <name evidence="4" type="ORF">F4560_002899</name>
</gene>
<dbReference type="Pfam" id="PF06368">
    <property type="entry name" value="Met_asp_mut_E"/>
    <property type="match status" value="1"/>
</dbReference>
<dbReference type="InterPro" id="IPR016176">
    <property type="entry name" value="Cbl-dep_enz_cat"/>
</dbReference>
<protein>
    <submittedName>
        <fullName evidence="4">Methylaspartate mutase epsilon subunit</fullName>
        <ecNumber evidence="4">5.4.99.1</ecNumber>
    </submittedName>
</protein>
<comment type="caution">
    <text evidence="4">The sequence shown here is derived from an EMBL/GenBank/DDBJ whole genome shotgun (WGS) entry which is preliminary data.</text>
</comment>